<evidence type="ECO:0000313" key="3">
    <source>
        <dbReference type="Proteomes" id="UP000269221"/>
    </source>
</evidence>
<feature type="region of interest" description="Disordered" evidence="1">
    <location>
        <begin position="85"/>
        <end position="108"/>
    </location>
</feature>
<feature type="region of interest" description="Disordered" evidence="1">
    <location>
        <begin position="146"/>
        <end position="165"/>
    </location>
</feature>
<gene>
    <name evidence="2" type="ORF">DUI87_29962</name>
</gene>
<dbReference type="PANTHER" id="PTHR33332">
    <property type="entry name" value="REVERSE TRANSCRIPTASE DOMAIN-CONTAINING PROTEIN"/>
    <property type="match status" value="1"/>
</dbReference>
<accession>A0A3M0IWT2</accession>
<feature type="compositionally biased region" description="Basic and acidic residues" evidence="1">
    <location>
        <begin position="1"/>
        <end position="11"/>
    </location>
</feature>
<evidence type="ECO:0000256" key="1">
    <source>
        <dbReference type="SAM" id="MobiDB-lite"/>
    </source>
</evidence>
<organism evidence="2 3">
    <name type="scientific">Hirundo rustica rustica</name>
    <dbReference type="NCBI Taxonomy" id="333673"/>
    <lineage>
        <taxon>Eukaryota</taxon>
        <taxon>Metazoa</taxon>
        <taxon>Chordata</taxon>
        <taxon>Craniata</taxon>
        <taxon>Vertebrata</taxon>
        <taxon>Euteleostomi</taxon>
        <taxon>Archelosauria</taxon>
        <taxon>Archosauria</taxon>
        <taxon>Dinosauria</taxon>
        <taxon>Saurischia</taxon>
        <taxon>Theropoda</taxon>
        <taxon>Coelurosauria</taxon>
        <taxon>Aves</taxon>
        <taxon>Neognathae</taxon>
        <taxon>Neoaves</taxon>
        <taxon>Telluraves</taxon>
        <taxon>Australaves</taxon>
        <taxon>Passeriformes</taxon>
        <taxon>Sylvioidea</taxon>
        <taxon>Hirundinidae</taxon>
        <taxon>Hirundo</taxon>
    </lineage>
</organism>
<comment type="caution">
    <text evidence="2">The sequence shown here is derived from an EMBL/GenBank/DDBJ whole genome shotgun (WGS) entry which is preliminary data.</text>
</comment>
<dbReference type="AlphaFoldDB" id="A0A3M0IWT2"/>
<dbReference type="Proteomes" id="UP000269221">
    <property type="component" value="Unassembled WGS sequence"/>
</dbReference>
<dbReference type="STRING" id="333673.A0A3M0IWT2"/>
<evidence type="ECO:0000313" key="2">
    <source>
        <dbReference type="EMBL" id="RMB93731.1"/>
    </source>
</evidence>
<dbReference type="OrthoDB" id="9396613at2759"/>
<name>A0A3M0IWT2_HIRRU</name>
<protein>
    <submittedName>
        <fullName evidence="2">Uncharacterized protein</fullName>
    </submittedName>
</protein>
<reference evidence="2 3" key="1">
    <citation type="submission" date="2018-07" db="EMBL/GenBank/DDBJ databases">
        <title>A high quality draft genome assembly of the barn swallow (H. rustica rustica).</title>
        <authorList>
            <person name="Formenti G."/>
            <person name="Chiara M."/>
            <person name="Poveda L."/>
            <person name="Francoijs K.-J."/>
            <person name="Bonisoli-Alquati A."/>
            <person name="Canova L."/>
            <person name="Gianfranceschi L."/>
            <person name="Horner D.S."/>
            <person name="Saino N."/>
        </authorList>
    </citation>
    <scope>NUCLEOTIDE SEQUENCE [LARGE SCALE GENOMIC DNA]</scope>
    <source>
        <strain evidence="2">Chelidonia</strain>
        <tissue evidence="2">Blood</tissue>
    </source>
</reference>
<dbReference type="EMBL" id="QRBI01000208">
    <property type="protein sequence ID" value="RMB93731.1"/>
    <property type="molecule type" value="Genomic_DNA"/>
</dbReference>
<keyword evidence="3" id="KW-1185">Reference proteome</keyword>
<sequence>MQEAHGYHEDHSLDEEECQQGHPTFINDTDSEIKCSSSSKCAEDTKPSGAAAVPEGQGDIQGDLDRLEAHKSHLKFNKTECKVLHRGQGKPQYQHRLRDEEDESSPDMKDLGILVDEKWNVVPPSPGRSVIQALGVCISWVSKGSASARSSPAPAAPQSHQSALDCSWQLQQQDLSPENDFSFLSNVSSKEY</sequence>
<proteinExistence type="predicted"/>
<feature type="region of interest" description="Disordered" evidence="1">
    <location>
        <begin position="1"/>
        <end position="61"/>
    </location>
</feature>
<feature type="compositionally biased region" description="Low complexity" evidence="1">
    <location>
        <begin position="146"/>
        <end position="163"/>
    </location>
</feature>